<organism evidence="1 2">
    <name type="scientific">Kangiella taiwanensis</name>
    <dbReference type="NCBI Taxonomy" id="1079179"/>
    <lineage>
        <taxon>Bacteria</taxon>
        <taxon>Pseudomonadati</taxon>
        <taxon>Pseudomonadota</taxon>
        <taxon>Gammaproteobacteria</taxon>
        <taxon>Kangiellales</taxon>
        <taxon>Kangiellaceae</taxon>
        <taxon>Kangiella</taxon>
    </lineage>
</organism>
<dbReference type="RefSeq" id="WP_223577737.1">
    <property type="nucleotide sequence ID" value="NZ_BAABFU010000002.1"/>
</dbReference>
<dbReference type="PROSITE" id="PS51257">
    <property type="entry name" value="PROKAR_LIPOPROTEIN"/>
    <property type="match status" value="1"/>
</dbReference>
<dbReference type="EMBL" id="BAABFU010000002">
    <property type="protein sequence ID" value="GAA4348260.1"/>
    <property type="molecule type" value="Genomic_DNA"/>
</dbReference>
<sequence length="124" mass="13816">MKLGLILSIGVIFGLMGCKTTEWSDEAVPAVVVNFNSEAKEEIAGIINQVMPGANVKLAQDIFSNDHRLFIQKQAMIVDGNPVQGRITEMPRKFELHHLEDTCFLVDDKTKDAYLLSLVQCKPK</sequence>
<name>A0ABP8HZV4_9GAMM</name>
<gene>
    <name evidence="1" type="ORF">GCM10023150_11450</name>
</gene>
<reference evidence="2" key="1">
    <citation type="journal article" date="2019" name="Int. J. Syst. Evol. Microbiol.">
        <title>The Global Catalogue of Microorganisms (GCM) 10K type strain sequencing project: providing services to taxonomists for standard genome sequencing and annotation.</title>
        <authorList>
            <consortium name="The Broad Institute Genomics Platform"/>
            <consortium name="The Broad Institute Genome Sequencing Center for Infectious Disease"/>
            <person name="Wu L."/>
            <person name="Ma J."/>
        </authorList>
    </citation>
    <scope>NUCLEOTIDE SEQUENCE [LARGE SCALE GENOMIC DNA]</scope>
    <source>
        <strain evidence="2">JCM 17727</strain>
    </source>
</reference>
<keyword evidence="2" id="KW-1185">Reference proteome</keyword>
<proteinExistence type="predicted"/>
<comment type="caution">
    <text evidence="1">The sequence shown here is derived from an EMBL/GenBank/DDBJ whole genome shotgun (WGS) entry which is preliminary data.</text>
</comment>
<protein>
    <submittedName>
        <fullName evidence="1">Uncharacterized protein</fullName>
    </submittedName>
</protein>
<dbReference type="Proteomes" id="UP001501294">
    <property type="component" value="Unassembled WGS sequence"/>
</dbReference>
<evidence type="ECO:0000313" key="2">
    <source>
        <dbReference type="Proteomes" id="UP001501294"/>
    </source>
</evidence>
<evidence type="ECO:0000313" key="1">
    <source>
        <dbReference type="EMBL" id="GAA4348260.1"/>
    </source>
</evidence>
<accession>A0ABP8HZV4</accession>